<feature type="transmembrane region" description="Helical" evidence="8">
    <location>
        <begin position="319"/>
        <end position="339"/>
    </location>
</feature>
<dbReference type="PANTHER" id="PTHR12308:SF20">
    <property type="entry name" value="ANOCTAMIN-2"/>
    <property type="match status" value="1"/>
</dbReference>
<evidence type="ECO:0000256" key="1">
    <source>
        <dbReference type="ARBA" id="ARBA00004651"/>
    </source>
</evidence>
<feature type="transmembrane region" description="Helical" evidence="8">
    <location>
        <begin position="279"/>
        <end position="298"/>
    </location>
</feature>
<feature type="compositionally biased region" description="Polar residues" evidence="9">
    <location>
        <begin position="792"/>
        <end position="803"/>
    </location>
</feature>
<dbReference type="Pfam" id="PF16178">
    <property type="entry name" value="Anoct_dimer"/>
    <property type="match status" value="2"/>
</dbReference>
<keyword evidence="7" id="KW-0325">Glycoprotein</keyword>
<evidence type="ECO:0000256" key="2">
    <source>
        <dbReference type="ARBA" id="ARBA00009671"/>
    </source>
</evidence>
<comment type="caution">
    <text evidence="8">Lacks conserved residue(s) required for the propagation of feature annotation.</text>
</comment>
<feature type="transmembrane region" description="Helical" evidence="8">
    <location>
        <begin position="202"/>
        <end position="226"/>
    </location>
</feature>
<dbReference type="InterPro" id="IPR032394">
    <property type="entry name" value="Anoct_dimer"/>
</dbReference>
<dbReference type="GO" id="GO:0046983">
    <property type="term" value="F:protein dimerization activity"/>
    <property type="evidence" value="ECO:0007669"/>
    <property type="project" value="InterPro"/>
</dbReference>
<dbReference type="PANTHER" id="PTHR12308">
    <property type="entry name" value="ANOCTAMIN"/>
    <property type="match status" value="1"/>
</dbReference>
<evidence type="ECO:0000256" key="7">
    <source>
        <dbReference type="ARBA" id="ARBA00023180"/>
    </source>
</evidence>
<keyword evidence="4 8" id="KW-0812">Transmembrane</keyword>
<dbReference type="Proteomes" id="UP000694621">
    <property type="component" value="Unplaced"/>
</dbReference>
<proteinExistence type="inferred from homology"/>
<dbReference type="AlphaFoldDB" id="A0A8B9LRL3"/>
<evidence type="ECO:0000256" key="9">
    <source>
        <dbReference type="SAM" id="MobiDB-lite"/>
    </source>
</evidence>
<organism evidence="12 13">
    <name type="scientific">Astyanax mexicanus</name>
    <name type="common">Blind cave fish</name>
    <name type="synonym">Astyanax fasciatus mexicanus</name>
    <dbReference type="NCBI Taxonomy" id="7994"/>
    <lineage>
        <taxon>Eukaryota</taxon>
        <taxon>Metazoa</taxon>
        <taxon>Chordata</taxon>
        <taxon>Craniata</taxon>
        <taxon>Vertebrata</taxon>
        <taxon>Euteleostomi</taxon>
        <taxon>Actinopterygii</taxon>
        <taxon>Neopterygii</taxon>
        <taxon>Teleostei</taxon>
        <taxon>Ostariophysi</taxon>
        <taxon>Characiformes</taxon>
        <taxon>Characoidei</taxon>
        <taxon>Acestrorhamphidae</taxon>
        <taxon>Acestrorhamphinae</taxon>
        <taxon>Astyanax</taxon>
    </lineage>
</organism>
<keyword evidence="3" id="KW-1003">Cell membrane</keyword>
<feature type="region of interest" description="Disordered" evidence="9">
    <location>
        <begin position="41"/>
        <end position="71"/>
    </location>
</feature>
<evidence type="ECO:0000256" key="3">
    <source>
        <dbReference type="ARBA" id="ARBA00022475"/>
    </source>
</evidence>
<feature type="transmembrane region" description="Helical" evidence="8">
    <location>
        <begin position="445"/>
        <end position="466"/>
    </location>
</feature>
<evidence type="ECO:0000256" key="8">
    <source>
        <dbReference type="RuleBase" id="RU280814"/>
    </source>
</evidence>
<dbReference type="Ensembl" id="ENSAMXT00005060460.1">
    <property type="protein sequence ID" value="ENSAMXP00005055937.1"/>
    <property type="gene ID" value="ENSAMXG00005024699.1"/>
</dbReference>
<feature type="transmembrane region" description="Helical" evidence="8">
    <location>
        <begin position="726"/>
        <end position="747"/>
    </location>
</feature>
<dbReference type="GO" id="GO:0005229">
    <property type="term" value="F:intracellularly calcium-gated chloride channel activity"/>
    <property type="evidence" value="ECO:0007669"/>
    <property type="project" value="TreeGrafter"/>
</dbReference>
<feature type="region of interest" description="Disordered" evidence="9">
    <location>
        <begin position="791"/>
        <end position="864"/>
    </location>
</feature>
<evidence type="ECO:0000313" key="12">
    <source>
        <dbReference type="Ensembl" id="ENSAMXP00005055937.1"/>
    </source>
</evidence>
<comment type="similarity">
    <text evidence="2 8">Belongs to the anoctamin family.</text>
</comment>
<keyword evidence="5 8" id="KW-1133">Transmembrane helix</keyword>
<keyword evidence="6 8" id="KW-0472">Membrane</keyword>
<evidence type="ECO:0000256" key="4">
    <source>
        <dbReference type="ARBA" id="ARBA00022692"/>
    </source>
</evidence>
<evidence type="ECO:0000313" key="13">
    <source>
        <dbReference type="Proteomes" id="UP000694621"/>
    </source>
</evidence>
<name>A0A8B9LRL3_ASTMX</name>
<feature type="domain" description="Anoctamin dimerisation" evidence="11">
    <location>
        <begin position="20"/>
        <end position="111"/>
    </location>
</feature>
<evidence type="ECO:0000256" key="5">
    <source>
        <dbReference type="ARBA" id="ARBA00022989"/>
    </source>
</evidence>
<accession>A0A8B9LRL3</accession>
<evidence type="ECO:0000256" key="6">
    <source>
        <dbReference type="ARBA" id="ARBA00023136"/>
    </source>
</evidence>
<feature type="domain" description="Anoctamin dimerisation" evidence="11">
    <location>
        <begin position="120"/>
        <end position="188"/>
    </location>
</feature>
<dbReference type="InterPro" id="IPR007632">
    <property type="entry name" value="Anoctamin"/>
</dbReference>
<protein>
    <recommendedName>
        <fullName evidence="8">Anoctamin</fullName>
    </recommendedName>
</protein>
<feature type="transmembrane region" description="Helical" evidence="8">
    <location>
        <begin position="573"/>
        <end position="595"/>
    </location>
</feature>
<reference evidence="12" key="1">
    <citation type="submission" date="2025-08" db="UniProtKB">
        <authorList>
            <consortium name="Ensembl"/>
        </authorList>
    </citation>
    <scope>IDENTIFICATION</scope>
</reference>
<comment type="subcellular location">
    <subcellularLocation>
        <location evidence="1">Cell membrane</location>
        <topology evidence="1">Multi-pass membrane protein</topology>
    </subcellularLocation>
    <subcellularLocation>
        <location evidence="8">Membrane</location>
        <topology evidence="8">Multi-pass membrane protein</topology>
    </subcellularLocation>
</comment>
<evidence type="ECO:0000259" key="11">
    <source>
        <dbReference type="Pfam" id="PF16178"/>
    </source>
</evidence>
<dbReference type="InterPro" id="IPR049452">
    <property type="entry name" value="Anoctamin_TM"/>
</dbReference>
<feature type="domain" description="Anoctamin transmembrane" evidence="10">
    <location>
        <begin position="191"/>
        <end position="761"/>
    </location>
</feature>
<feature type="transmembrane region" description="Helical" evidence="8">
    <location>
        <begin position="359"/>
        <end position="379"/>
    </location>
</feature>
<feature type="compositionally biased region" description="Polar residues" evidence="9">
    <location>
        <begin position="842"/>
        <end position="854"/>
    </location>
</feature>
<evidence type="ECO:0000259" key="10">
    <source>
        <dbReference type="Pfam" id="PF04547"/>
    </source>
</evidence>
<sequence>PTPVVNNFMDPGHEPGKGLYFADGKRKVDYVLVYQYRRPSSVHDSPGQHRLSVISNGSFPRVGSKEPEGVKEEHAEVVLDVGPADPAEGEKLMIREEFEANLREAGLEMDRPVICVVCFRYNIESKDTFFDNATRSRIVSRLSLILLAGMRGITTLIAKGVYDSAFPLHDLLHDEWARYGAFYKYQPVDLIRKYFGEKIGLYFAWLGVYTQLLALASLVGIIVFLYGCFTIDSNVPSLEMCDEKQNFTMCPLCDRACEYWHLSTACGTARASHLFDNPATVFFAIFMSLWAVMFLEHWKRRQNSLNYSWNMTGMEEEEVRDLLYFNFSLSSLSLFIFFSQPGDEKLTWKDRMPGYFINISSILLMFGVTFAAVFGVIMYRITVSALLAMSPDAQIKSNVRVTVTATAVIINLVVILILDEIYGSVAVWLTELEIPKTETNFEERLILKAFLLKFMNAYAPIFYVAFFKGRFAGRPGDYVYIFNDYRMEECAPGGCLIELCIQLSIIMLGKQLIQNNVFEIAIPKLKKLFRTIKEKKMIPEEREEQAGRTLRQWHLDYNLEPFDGLTPEYMEMIIQFGFVSLFVASFPLAPLFALLNNVIEIRLDAKKFVTELRRPDAVRAKDIGIWYNILSGMGKFSVIINAFVISFTSDFIPRLVYQYMYSETGTMHGFIDHTLSYFNVSHFKEGTAPSGSTITVCRYKDYREPPWSGTPYQFSKHYWSVLAARLAFVILFQNLVMFMGLLVAWVIPDVPKNISEQLKREKTLLVDVFMNEEKEKLQLIQSLFSKEAAQPRQPQIQQSSLPQDASEPRLPLPNLTQTGDTTDVGASIPLSSRFRTRPRAASFSQFTRQASMSPRSDAGRHTAV</sequence>
<dbReference type="Pfam" id="PF04547">
    <property type="entry name" value="Anoctamin"/>
    <property type="match status" value="1"/>
</dbReference>
<dbReference type="GO" id="GO:0005886">
    <property type="term" value="C:plasma membrane"/>
    <property type="evidence" value="ECO:0007669"/>
    <property type="project" value="UniProtKB-SubCell"/>
</dbReference>